<proteinExistence type="predicted"/>
<keyword evidence="1" id="KW-0812">Transmembrane</keyword>
<accession>A0A1D2MDE2</accession>
<dbReference type="Proteomes" id="UP000094527">
    <property type="component" value="Unassembled WGS sequence"/>
</dbReference>
<keyword evidence="1" id="KW-1133">Transmembrane helix</keyword>
<organism evidence="2 3">
    <name type="scientific">Orchesella cincta</name>
    <name type="common">Springtail</name>
    <name type="synonym">Podura cincta</name>
    <dbReference type="NCBI Taxonomy" id="48709"/>
    <lineage>
        <taxon>Eukaryota</taxon>
        <taxon>Metazoa</taxon>
        <taxon>Ecdysozoa</taxon>
        <taxon>Arthropoda</taxon>
        <taxon>Hexapoda</taxon>
        <taxon>Collembola</taxon>
        <taxon>Entomobryomorpha</taxon>
        <taxon>Entomobryoidea</taxon>
        <taxon>Orchesellidae</taxon>
        <taxon>Orchesellinae</taxon>
        <taxon>Orchesella</taxon>
    </lineage>
</organism>
<dbReference type="AlphaFoldDB" id="A0A1D2MDE2"/>
<protein>
    <submittedName>
        <fullName evidence="2">Uncharacterized protein</fullName>
    </submittedName>
</protein>
<keyword evidence="3" id="KW-1185">Reference proteome</keyword>
<reference evidence="2 3" key="1">
    <citation type="journal article" date="2016" name="Genome Biol. Evol.">
        <title>Gene Family Evolution Reflects Adaptation to Soil Environmental Stressors in the Genome of the Collembolan Orchesella cincta.</title>
        <authorList>
            <person name="Faddeeva-Vakhrusheva A."/>
            <person name="Derks M.F."/>
            <person name="Anvar S.Y."/>
            <person name="Agamennone V."/>
            <person name="Suring W."/>
            <person name="Smit S."/>
            <person name="van Straalen N.M."/>
            <person name="Roelofs D."/>
        </authorList>
    </citation>
    <scope>NUCLEOTIDE SEQUENCE [LARGE SCALE GENOMIC DNA]</scope>
    <source>
        <tissue evidence="2">Mixed pool</tissue>
    </source>
</reference>
<feature type="transmembrane region" description="Helical" evidence="1">
    <location>
        <begin position="103"/>
        <end position="129"/>
    </location>
</feature>
<dbReference type="EMBL" id="LJIJ01001717">
    <property type="protein sequence ID" value="ODM90969.1"/>
    <property type="molecule type" value="Genomic_DNA"/>
</dbReference>
<evidence type="ECO:0000313" key="2">
    <source>
        <dbReference type="EMBL" id="ODM90969.1"/>
    </source>
</evidence>
<gene>
    <name evidence="2" type="ORF">Ocin01_15711</name>
</gene>
<evidence type="ECO:0000256" key="1">
    <source>
        <dbReference type="SAM" id="Phobius"/>
    </source>
</evidence>
<evidence type="ECO:0000313" key="3">
    <source>
        <dbReference type="Proteomes" id="UP000094527"/>
    </source>
</evidence>
<name>A0A1D2MDE2_ORCCI</name>
<keyword evidence="1" id="KW-0472">Membrane</keyword>
<sequence length="389" mass="43654">MSPHDLPLNSRRSKHLALNLNLIVLPQQEVEDEPPRQPPPSPAVTVVSPIQSPEMRFTYPQRQQETFALQDYLRLRMMNTGHRGPGRFFSRNLNSMSGQGKMLIALGMVMWALVFFTELLPFTGLLSAYRNGTGIRIQKADDINLVPALPHDLEPGPIITFGENGKEKEEQAPIQSDFPSSAELAQVEELEKGSDDTPPPPVPLSAEVKYQTISPEEQFKIMEGMKKHVAYVKPPAEETKKAEPAPGKASPQPRRVHLNIGGDNEAVKLNIPGQVAYPSLSEGEMEEVKVQAGEDHIAFEAVETSWNENEDINEGELPPGKIKTLNRRKRSADINYDESLDIAVREQLNSEDYSEPGMNARLVKRYPRWKKNFLEPQPHLKLALSYESL</sequence>
<comment type="caution">
    <text evidence="2">The sequence shown here is derived from an EMBL/GenBank/DDBJ whole genome shotgun (WGS) entry which is preliminary data.</text>
</comment>